<dbReference type="PROSITE" id="PS51736">
    <property type="entry name" value="RECOMBINASES_3"/>
    <property type="match status" value="1"/>
</dbReference>
<dbReference type="AlphaFoldDB" id="A0A420ART2"/>
<organism evidence="9 10">
    <name type="scientific">Sphingobacterium detergens</name>
    <dbReference type="NCBI Taxonomy" id="1145106"/>
    <lineage>
        <taxon>Bacteria</taxon>
        <taxon>Pseudomonadati</taxon>
        <taxon>Bacteroidota</taxon>
        <taxon>Sphingobacteriia</taxon>
        <taxon>Sphingobacteriales</taxon>
        <taxon>Sphingobacteriaceae</taxon>
        <taxon>Sphingobacterium</taxon>
    </lineage>
</organism>
<keyword evidence="2" id="KW-0238">DNA-binding</keyword>
<dbReference type="PANTHER" id="PTHR30461:SF23">
    <property type="entry name" value="DNA RECOMBINASE-RELATED"/>
    <property type="match status" value="1"/>
</dbReference>
<keyword evidence="3" id="KW-0233">DNA recombination</keyword>
<dbReference type="InterPro" id="IPR006119">
    <property type="entry name" value="Resolv_N"/>
</dbReference>
<dbReference type="Gene3D" id="3.40.50.1390">
    <property type="entry name" value="Resolvase, N-terminal catalytic domain"/>
    <property type="match status" value="1"/>
</dbReference>
<dbReference type="Pfam" id="PF13408">
    <property type="entry name" value="Zn_ribbon_recom"/>
    <property type="match status" value="1"/>
</dbReference>
<accession>A0A420ART2</accession>
<reference evidence="9 10" key="1">
    <citation type="submission" date="2018-09" db="EMBL/GenBank/DDBJ databases">
        <title>Genomic Encyclopedia of Type Strains, Phase III (KMG-III): the genomes of soil and plant-associated and newly described type strains.</title>
        <authorList>
            <person name="Whitman W."/>
        </authorList>
    </citation>
    <scope>NUCLEOTIDE SEQUENCE [LARGE SCALE GENOMIC DNA]</scope>
    <source>
        <strain evidence="9 10">CECT 7938</strain>
    </source>
</reference>
<gene>
    <name evidence="9" type="ORF">DFQ12_4353</name>
</gene>
<evidence type="ECO:0000313" key="9">
    <source>
        <dbReference type="EMBL" id="RKE47189.1"/>
    </source>
</evidence>
<comment type="caution">
    <text evidence="9">The sequence shown here is derived from an EMBL/GenBank/DDBJ whole genome shotgun (WGS) entry which is preliminary data.</text>
</comment>
<feature type="domain" description="Resolvase/invertase-type recombinase catalytic" evidence="7">
    <location>
        <begin position="3"/>
        <end position="153"/>
    </location>
</feature>
<dbReference type="EMBL" id="RAPY01000004">
    <property type="protein sequence ID" value="RKE47189.1"/>
    <property type="molecule type" value="Genomic_DNA"/>
</dbReference>
<evidence type="ECO:0000256" key="1">
    <source>
        <dbReference type="ARBA" id="ARBA00022908"/>
    </source>
</evidence>
<dbReference type="Pfam" id="PF07508">
    <property type="entry name" value="Recombinase"/>
    <property type="match status" value="1"/>
</dbReference>
<proteinExistence type="predicted"/>
<evidence type="ECO:0000313" key="10">
    <source>
        <dbReference type="Proteomes" id="UP000286246"/>
    </source>
</evidence>
<dbReference type="InterPro" id="IPR036162">
    <property type="entry name" value="Resolvase-like_N_sf"/>
</dbReference>
<evidence type="ECO:0000259" key="7">
    <source>
        <dbReference type="PROSITE" id="PS51736"/>
    </source>
</evidence>
<evidence type="ECO:0000256" key="3">
    <source>
        <dbReference type="ARBA" id="ARBA00023172"/>
    </source>
</evidence>
<dbReference type="InterPro" id="IPR025827">
    <property type="entry name" value="Zn_ribbon_recom_dom"/>
</dbReference>
<feature type="coiled-coil region" evidence="6">
    <location>
        <begin position="364"/>
        <end position="433"/>
    </location>
</feature>
<dbReference type="SUPFAM" id="SSF53041">
    <property type="entry name" value="Resolvase-like"/>
    <property type="match status" value="1"/>
</dbReference>
<feature type="domain" description="Recombinase" evidence="8">
    <location>
        <begin position="160"/>
        <end position="274"/>
    </location>
</feature>
<dbReference type="Pfam" id="PF00239">
    <property type="entry name" value="Resolvase"/>
    <property type="match status" value="1"/>
</dbReference>
<sequence>MVVVDLYIRVSTDEQAERGFSQRDQEERLRKYCEIKGYIIRHVYIEDHSAKTFKRPEWQKYLAYLRKLKRNKTGSLVLFTKWDRFSRNAGDAYQMINTLRTFGVTPEAIEQPLDLSVPENKMMLAFYLAAPEVENDRRALNVFNNMRKARKEGRYMGTAPVGYINKISEDKKKYIAIREGEGALLKWAFEKIVDNYYNTEQIWKLVREKSKGKNYRFSKNNFWVAIRNPLYYGKIFVPPYKDEKGYLAEGQHEPLISKQVFDDVQRILDGRMRPIKTKIVSMEKLPLRGFLKCPNCERMLTGSASKSRLGRYYYYYHCTSSCGARFKAEIANDAFVRQLRFLSPKPVVVDLFVEAFKNNLTIQTKDQNRERKSLLDQIQVLNNRYQNALIKSADGEMEHEDFIELKRIIKGKIEALENELSELGDVAMEAKQMVIANIHKVADIAKRYENGTIEEKRIIIGSMFPEFLEFDGKLHRTSRLNSAVNLIYQGTSKLDGKKNGTSLSFLDLSQEVIPLGSILLLKYASVGLNYRFSKWVTETVTI</sequence>
<protein>
    <submittedName>
        <fullName evidence="9">DNA invertase Pin-like site-specific DNA recombinase</fullName>
    </submittedName>
</protein>
<evidence type="ECO:0000256" key="4">
    <source>
        <dbReference type="PIRSR" id="PIRSR606118-50"/>
    </source>
</evidence>
<name>A0A420ART2_SPHD1</name>
<dbReference type="OrthoDB" id="9815006at2"/>
<evidence type="ECO:0000259" key="8">
    <source>
        <dbReference type="PROSITE" id="PS51737"/>
    </source>
</evidence>
<dbReference type="Gene3D" id="3.90.1750.20">
    <property type="entry name" value="Putative Large Serine Recombinase, Chain B, Domain 2"/>
    <property type="match status" value="1"/>
</dbReference>
<dbReference type="InterPro" id="IPR011109">
    <property type="entry name" value="DNA_bind_recombinase_dom"/>
</dbReference>
<dbReference type="PROSITE" id="PS51737">
    <property type="entry name" value="RECOMBINASE_DNA_BIND"/>
    <property type="match status" value="1"/>
</dbReference>
<dbReference type="Proteomes" id="UP000286246">
    <property type="component" value="Unassembled WGS sequence"/>
</dbReference>
<feature type="active site" description="O-(5'-phospho-DNA)-serine intermediate" evidence="4 5">
    <location>
        <position position="11"/>
    </location>
</feature>
<evidence type="ECO:0000256" key="5">
    <source>
        <dbReference type="PROSITE-ProRule" id="PRU10137"/>
    </source>
</evidence>
<feature type="non-terminal residue" evidence="9">
    <location>
        <position position="542"/>
    </location>
</feature>
<dbReference type="SMART" id="SM00857">
    <property type="entry name" value="Resolvase"/>
    <property type="match status" value="1"/>
</dbReference>
<dbReference type="GO" id="GO:0015074">
    <property type="term" value="P:DNA integration"/>
    <property type="evidence" value="ECO:0007669"/>
    <property type="project" value="UniProtKB-KW"/>
</dbReference>
<dbReference type="InterPro" id="IPR050639">
    <property type="entry name" value="SSR_resolvase"/>
</dbReference>
<dbReference type="InterPro" id="IPR038109">
    <property type="entry name" value="DNA_bind_recomb_sf"/>
</dbReference>
<keyword evidence="6" id="KW-0175">Coiled coil</keyword>
<keyword evidence="10" id="KW-1185">Reference proteome</keyword>
<dbReference type="GO" id="GO:0003677">
    <property type="term" value="F:DNA binding"/>
    <property type="evidence" value="ECO:0007669"/>
    <property type="project" value="UniProtKB-KW"/>
</dbReference>
<evidence type="ECO:0000256" key="6">
    <source>
        <dbReference type="SAM" id="Coils"/>
    </source>
</evidence>
<dbReference type="PROSITE" id="PS00397">
    <property type="entry name" value="RECOMBINASES_1"/>
    <property type="match status" value="1"/>
</dbReference>
<dbReference type="RefSeq" id="WP_120261001.1">
    <property type="nucleotide sequence ID" value="NZ_RAPY01000004.1"/>
</dbReference>
<dbReference type="GO" id="GO:0000150">
    <property type="term" value="F:DNA strand exchange activity"/>
    <property type="evidence" value="ECO:0007669"/>
    <property type="project" value="InterPro"/>
</dbReference>
<dbReference type="PANTHER" id="PTHR30461">
    <property type="entry name" value="DNA-INVERTASE FROM LAMBDOID PROPHAGE"/>
    <property type="match status" value="1"/>
</dbReference>
<evidence type="ECO:0000256" key="2">
    <source>
        <dbReference type="ARBA" id="ARBA00023125"/>
    </source>
</evidence>
<dbReference type="InterPro" id="IPR006118">
    <property type="entry name" value="Recombinase_CS"/>
</dbReference>
<dbReference type="CDD" id="cd00338">
    <property type="entry name" value="Ser_Recombinase"/>
    <property type="match status" value="1"/>
</dbReference>
<keyword evidence="1" id="KW-0229">DNA integration</keyword>